<proteinExistence type="predicted"/>
<accession>A0A8R7THC5</accession>
<evidence type="ECO:0000313" key="2">
    <source>
        <dbReference type="Proteomes" id="UP000015106"/>
    </source>
</evidence>
<sequence>MNSWQVAAAASYPAWVLVEKHAGLVGAHTRQASWVGPQVFRCLGLAAWSVWY</sequence>
<evidence type="ECO:0000313" key="1">
    <source>
        <dbReference type="EnsemblPlants" id="TuG1812G0200002833.01.T01.cds355014"/>
    </source>
</evidence>
<dbReference type="Proteomes" id="UP000015106">
    <property type="component" value="Chromosome 2"/>
</dbReference>
<reference evidence="1" key="3">
    <citation type="submission" date="2022-06" db="UniProtKB">
        <authorList>
            <consortium name="EnsemblPlants"/>
        </authorList>
    </citation>
    <scope>IDENTIFICATION</scope>
</reference>
<dbReference type="Gramene" id="TuG1812G0200002833.01.T01">
    <property type="protein sequence ID" value="TuG1812G0200002833.01.T01.cds355014"/>
    <property type="gene ID" value="TuG1812G0200002833.01"/>
</dbReference>
<dbReference type="EnsemblPlants" id="TuG1812G0200002833.01.T01">
    <property type="protein sequence ID" value="TuG1812G0200002833.01.T01.cds355014"/>
    <property type="gene ID" value="TuG1812G0200002833.01"/>
</dbReference>
<dbReference type="AlphaFoldDB" id="A0A8R7THC5"/>
<name>A0A8R7THC5_TRIUA</name>
<organism evidence="1 2">
    <name type="scientific">Triticum urartu</name>
    <name type="common">Red wild einkorn</name>
    <name type="synonym">Crithodium urartu</name>
    <dbReference type="NCBI Taxonomy" id="4572"/>
    <lineage>
        <taxon>Eukaryota</taxon>
        <taxon>Viridiplantae</taxon>
        <taxon>Streptophyta</taxon>
        <taxon>Embryophyta</taxon>
        <taxon>Tracheophyta</taxon>
        <taxon>Spermatophyta</taxon>
        <taxon>Magnoliopsida</taxon>
        <taxon>Liliopsida</taxon>
        <taxon>Poales</taxon>
        <taxon>Poaceae</taxon>
        <taxon>BOP clade</taxon>
        <taxon>Pooideae</taxon>
        <taxon>Triticodae</taxon>
        <taxon>Triticeae</taxon>
        <taxon>Triticinae</taxon>
        <taxon>Triticum</taxon>
    </lineage>
</organism>
<keyword evidence="2" id="KW-1185">Reference proteome</keyword>
<protein>
    <submittedName>
        <fullName evidence="1">Uncharacterized protein</fullName>
    </submittedName>
</protein>
<reference evidence="2" key="1">
    <citation type="journal article" date="2013" name="Nature">
        <title>Draft genome of the wheat A-genome progenitor Triticum urartu.</title>
        <authorList>
            <person name="Ling H.Q."/>
            <person name="Zhao S."/>
            <person name="Liu D."/>
            <person name="Wang J."/>
            <person name="Sun H."/>
            <person name="Zhang C."/>
            <person name="Fan H."/>
            <person name="Li D."/>
            <person name="Dong L."/>
            <person name="Tao Y."/>
            <person name="Gao C."/>
            <person name="Wu H."/>
            <person name="Li Y."/>
            <person name="Cui Y."/>
            <person name="Guo X."/>
            <person name="Zheng S."/>
            <person name="Wang B."/>
            <person name="Yu K."/>
            <person name="Liang Q."/>
            <person name="Yang W."/>
            <person name="Lou X."/>
            <person name="Chen J."/>
            <person name="Feng M."/>
            <person name="Jian J."/>
            <person name="Zhang X."/>
            <person name="Luo G."/>
            <person name="Jiang Y."/>
            <person name="Liu J."/>
            <person name="Wang Z."/>
            <person name="Sha Y."/>
            <person name="Zhang B."/>
            <person name="Wu H."/>
            <person name="Tang D."/>
            <person name="Shen Q."/>
            <person name="Xue P."/>
            <person name="Zou S."/>
            <person name="Wang X."/>
            <person name="Liu X."/>
            <person name="Wang F."/>
            <person name="Yang Y."/>
            <person name="An X."/>
            <person name="Dong Z."/>
            <person name="Zhang K."/>
            <person name="Zhang X."/>
            <person name="Luo M.C."/>
            <person name="Dvorak J."/>
            <person name="Tong Y."/>
            <person name="Wang J."/>
            <person name="Yang H."/>
            <person name="Li Z."/>
            <person name="Wang D."/>
            <person name="Zhang A."/>
            <person name="Wang J."/>
        </authorList>
    </citation>
    <scope>NUCLEOTIDE SEQUENCE</scope>
    <source>
        <strain evidence="2">cv. G1812</strain>
    </source>
</reference>
<reference evidence="1" key="2">
    <citation type="submission" date="2018-03" db="EMBL/GenBank/DDBJ databases">
        <title>The Triticum urartu genome reveals the dynamic nature of wheat genome evolution.</title>
        <authorList>
            <person name="Ling H."/>
            <person name="Ma B."/>
            <person name="Shi X."/>
            <person name="Liu H."/>
            <person name="Dong L."/>
            <person name="Sun H."/>
            <person name="Cao Y."/>
            <person name="Gao Q."/>
            <person name="Zheng S."/>
            <person name="Li Y."/>
            <person name="Yu Y."/>
            <person name="Du H."/>
            <person name="Qi M."/>
            <person name="Li Y."/>
            <person name="Yu H."/>
            <person name="Cui Y."/>
            <person name="Wang N."/>
            <person name="Chen C."/>
            <person name="Wu H."/>
            <person name="Zhao Y."/>
            <person name="Zhang J."/>
            <person name="Li Y."/>
            <person name="Zhou W."/>
            <person name="Zhang B."/>
            <person name="Hu W."/>
            <person name="Eijk M."/>
            <person name="Tang J."/>
            <person name="Witsenboer H."/>
            <person name="Zhao S."/>
            <person name="Li Z."/>
            <person name="Zhang A."/>
            <person name="Wang D."/>
            <person name="Liang C."/>
        </authorList>
    </citation>
    <scope>NUCLEOTIDE SEQUENCE [LARGE SCALE GENOMIC DNA]</scope>
    <source>
        <strain evidence="1">cv. G1812</strain>
    </source>
</reference>